<dbReference type="GeneID" id="81429258"/>
<dbReference type="OrthoDB" id="415532at2759"/>
<comment type="caution">
    <text evidence="3">The sequence shown here is derived from an EMBL/GenBank/DDBJ whole genome shotgun (WGS) entry which is preliminary data.</text>
</comment>
<evidence type="ECO:0000313" key="4">
    <source>
        <dbReference type="Proteomes" id="UP001149163"/>
    </source>
</evidence>
<name>A0A9W9LKM6_9EURO</name>
<dbReference type="RefSeq" id="XP_056542511.1">
    <property type="nucleotide sequence ID" value="XM_056690082.1"/>
</dbReference>
<evidence type="ECO:0000313" key="3">
    <source>
        <dbReference type="EMBL" id="KAJ5160954.1"/>
    </source>
</evidence>
<reference evidence="3" key="1">
    <citation type="submission" date="2022-11" db="EMBL/GenBank/DDBJ databases">
        <authorList>
            <person name="Petersen C."/>
        </authorList>
    </citation>
    <scope>NUCLEOTIDE SEQUENCE</scope>
    <source>
        <strain evidence="3">IBT 26290</strain>
    </source>
</reference>
<feature type="domain" description="DUF4246" evidence="1">
    <location>
        <begin position="97"/>
        <end position="611"/>
    </location>
</feature>
<organism evidence="3 4">
    <name type="scientific">Penicillium canariense</name>
    <dbReference type="NCBI Taxonomy" id="189055"/>
    <lineage>
        <taxon>Eukaryota</taxon>
        <taxon>Fungi</taxon>
        <taxon>Dikarya</taxon>
        <taxon>Ascomycota</taxon>
        <taxon>Pezizomycotina</taxon>
        <taxon>Eurotiomycetes</taxon>
        <taxon>Eurotiomycetidae</taxon>
        <taxon>Eurotiales</taxon>
        <taxon>Aspergillaceae</taxon>
        <taxon>Penicillium</taxon>
    </lineage>
</organism>
<dbReference type="InterPro" id="IPR025340">
    <property type="entry name" value="DUF4246"/>
</dbReference>
<sequence length="694" mass="79591">MPHITNAGRGPLQVPGFGGIPLNFELSPETRFAHGLLEYRHSPRLTKREIAMLRLMQHITETPGWHRAILDPDENQLARWHRDAVEGPEGFLITALAWGWCISELRDKARTWQATGRLLVFDSSSAVCQSNELGVSLEDIQKQVTQLGPQINNYSPLVDPFLYPLAYARSPVLSSGGEVPLHDLWCSTGEVDKGLPLHPFNQLQFPFDHLRRRIPLDRQPGYGGPESCYSNHFQWLPFEVTFSSNDPLDVSITSYVNNLHPQNHRNLYAHLEDLVARSVSSWNEVLFYGNSRGRHPPRILTYGCHIHNYMEERKIFRDIVPLLNWRGICDTHEDWQKLCDNAREYISGPEPPKWQQAEPRSGRSPNLLDELTPEQWENPRLVSQLTRSKRARRAWFNHPEPGVSFSYEQWKEGKFTGRAIIPQRVGKFPDPLHHQYTPVRLQDTFREQGLQVVVEIFNIELTPESPTYSGEAHFHIEGLRNDRIAATSLFVVETKNITEPRISFQHEDKVHASELECKVPNTLANVLDIDSFKLFEEQAPEALHTFGSVPLTKGHLLSWPNTFRSKQESFRLADPSQPGNLTGIKLRLVDPHYRICSTRNVPPQQHDWWATSAQQAAHLDRRLPAELVQLVMNQTEQWPVSRAKAERLCQELHLDHERVRMVIDECVGHHIVGCIPFDDPQDVRVASGLGYESP</sequence>
<evidence type="ECO:0000259" key="1">
    <source>
        <dbReference type="Pfam" id="PF14033"/>
    </source>
</evidence>
<reference evidence="3" key="2">
    <citation type="journal article" date="2023" name="IMA Fungus">
        <title>Comparative genomic study of the Penicillium genus elucidates a diverse pangenome and 15 lateral gene transfer events.</title>
        <authorList>
            <person name="Petersen C."/>
            <person name="Sorensen T."/>
            <person name="Nielsen M.R."/>
            <person name="Sondergaard T.E."/>
            <person name="Sorensen J.L."/>
            <person name="Fitzpatrick D.A."/>
            <person name="Frisvad J.C."/>
            <person name="Nielsen K.L."/>
        </authorList>
    </citation>
    <scope>NUCLEOTIDE SEQUENCE</scope>
    <source>
        <strain evidence="3">IBT 26290</strain>
    </source>
</reference>
<dbReference type="Pfam" id="PF21666">
    <property type="entry name" value="DUF4246_N"/>
    <property type="match status" value="1"/>
</dbReference>
<protein>
    <submittedName>
        <fullName evidence="3">Uncharacterized protein</fullName>
    </submittedName>
</protein>
<keyword evidence="4" id="KW-1185">Reference proteome</keyword>
<dbReference type="Proteomes" id="UP001149163">
    <property type="component" value="Unassembled WGS sequence"/>
</dbReference>
<dbReference type="InterPro" id="IPR049207">
    <property type="entry name" value="DUF4246_N"/>
</dbReference>
<dbReference type="PANTHER" id="PTHR33119:SF1">
    <property type="entry name" value="FE2OG DIOXYGENASE DOMAIN-CONTAINING PROTEIN"/>
    <property type="match status" value="1"/>
</dbReference>
<proteinExistence type="predicted"/>
<dbReference type="AlphaFoldDB" id="A0A9W9LKM6"/>
<gene>
    <name evidence="3" type="ORF">N7482_007958</name>
</gene>
<dbReference type="PANTHER" id="PTHR33119">
    <property type="entry name" value="IFI3P"/>
    <property type="match status" value="1"/>
</dbReference>
<dbReference type="InterPro" id="IPR049192">
    <property type="entry name" value="DUF4246_C"/>
</dbReference>
<accession>A0A9W9LKM6</accession>
<dbReference type="EMBL" id="JAPQKN010000004">
    <property type="protein sequence ID" value="KAJ5160954.1"/>
    <property type="molecule type" value="Genomic_DNA"/>
</dbReference>
<dbReference type="Pfam" id="PF14033">
    <property type="entry name" value="DUF4246"/>
    <property type="match status" value="1"/>
</dbReference>
<feature type="domain" description="DUF4246" evidence="2">
    <location>
        <begin position="14"/>
        <end position="82"/>
    </location>
</feature>
<evidence type="ECO:0000259" key="2">
    <source>
        <dbReference type="Pfam" id="PF21666"/>
    </source>
</evidence>